<evidence type="ECO:0000256" key="1">
    <source>
        <dbReference type="ARBA" id="ARBA00004370"/>
    </source>
</evidence>
<evidence type="ECO:0000256" key="4">
    <source>
        <dbReference type="PROSITE-ProRule" id="PRU00284"/>
    </source>
</evidence>
<accession>A0A848FHU5</accession>
<dbReference type="PRINTS" id="PR00260">
    <property type="entry name" value="CHEMTRNSDUCR"/>
</dbReference>
<keyword evidence="5" id="KW-0812">Transmembrane</keyword>
<dbReference type="PROSITE" id="PS50885">
    <property type="entry name" value="HAMP"/>
    <property type="match status" value="1"/>
</dbReference>
<dbReference type="InterPro" id="IPR004090">
    <property type="entry name" value="Chemotax_Me-accpt_rcpt"/>
</dbReference>
<keyword evidence="5" id="KW-1133">Transmembrane helix</keyword>
<evidence type="ECO:0000259" key="7">
    <source>
        <dbReference type="PROSITE" id="PS50885"/>
    </source>
</evidence>
<evidence type="ECO:0000256" key="5">
    <source>
        <dbReference type="SAM" id="Phobius"/>
    </source>
</evidence>
<evidence type="ECO:0000313" key="8">
    <source>
        <dbReference type="EMBL" id="NML17833.1"/>
    </source>
</evidence>
<dbReference type="GO" id="GO:0006935">
    <property type="term" value="P:chemotaxis"/>
    <property type="evidence" value="ECO:0007669"/>
    <property type="project" value="InterPro"/>
</dbReference>
<comment type="similarity">
    <text evidence="3">Belongs to the methyl-accepting chemotaxis (MCP) protein family.</text>
</comment>
<dbReference type="PANTHER" id="PTHR43531:SF14">
    <property type="entry name" value="METHYL-ACCEPTING CHEMOTAXIS PROTEIN I-RELATED"/>
    <property type="match status" value="1"/>
</dbReference>
<dbReference type="GO" id="GO:0007165">
    <property type="term" value="P:signal transduction"/>
    <property type="evidence" value="ECO:0007669"/>
    <property type="project" value="UniProtKB-KW"/>
</dbReference>
<dbReference type="Pfam" id="PF00672">
    <property type="entry name" value="HAMP"/>
    <property type="match status" value="1"/>
</dbReference>
<sequence>MLALAALGISALQDVGRLHRQRQAQERPAGSAVATAADLAIEQEVQGASRWMAVLAGVGLVLGVGCAFVLVRAITQPLDQAVHIAETVAAGDLSQEFRTEQGGEFGRLLGALGHMEDTLTDLVTRIKRSTDTIATASRQIDGGNGDLSRRTGQQAASLQQTAASMMQLTDTVKQNAERARSGTGLAAQASQVAEQGGVVMERVVGTMDAINTSSRKVSDIIDVIEGIAFQTNILALNAAVEAARAGEQGRGFAVVAGEVRHLAQRSSQAAKEIKGLITDAVEHVDSGSALVRQAGGTMRDIVQAVQRVNVILGEISAALVEQSSGIEQVNQAVSHMDRATQENAALVQQAGAATAALAAQAQALQGVVDEFKLEAA</sequence>
<dbReference type="InterPro" id="IPR004089">
    <property type="entry name" value="MCPsignal_dom"/>
</dbReference>
<dbReference type="InterPro" id="IPR051310">
    <property type="entry name" value="MCP_chemotaxis"/>
</dbReference>
<evidence type="ECO:0000313" key="9">
    <source>
        <dbReference type="Proteomes" id="UP000574067"/>
    </source>
</evidence>
<dbReference type="SMART" id="SM00283">
    <property type="entry name" value="MA"/>
    <property type="match status" value="1"/>
</dbReference>
<gene>
    <name evidence="8" type="ORF">HHL10_22945</name>
</gene>
<dbReference type="EMBL" id="JABBFW010000023">
    <property type="protein sequence ID" value="NML17833.1"/>
    <property type="molecule type" value="Genomic_DNA"/>
</dbReference>
<dbReference type="PANTHER" id="PTHR43531">
    <property type="entry name" value="PROTEIN ICFG"/>
    <property type="match status" value="1"/>
</dbReference>
<name>A0A848FHU5_9BURK</name>
<organism evidence="8 9">
    <name type="scientific">Azohydromonas caseinilytica</name>
    <dbReference type="NCBI Taxonomy" id="2728836"/>
    <lineage>
        <taxon>Bacteria</taxon>
        <taxon>Pseudomonadati</taxon>
        <taxon>Pseudomonadota</taxon>
        <taxon>Betaproteobacteria</taxon>
        <taxon>Burkholderiales</taxon>
        <taxon>Sphaerotilaceae</taxon>
        <taxon>Azohydromonas</taxon>
    </lineage>
</organism>
<dbReference type="CDD" id="cd06225">
    <property type="entry name" value="HAMP"/>
    <property type="match status" value="1"/>
</dbReference>
<feature type="domain" description="Methyl-accepting transducer" evidence="6">
    <location>
        <begin position="129"/>
        <end position="358"/>
    </location>
</feature>
<evidence type="ECO:0000256" key="3">
    <source>
        <dbReference type="ARBA" id="ARBA00029447"/>
    </source>
</evidence>
<keyword evidence="5" id="KW-0472">Membrane</keyword>
<dbReference type="FunFam" id="1.10.287.950:FF:000001">
    <property type="entry name" value="Methyl-accepting chemotaxis sensory transducer"/>
    <property type="match status" value="1"/>
</dbReference>
<protein>
    <submittedName>
        <fullName evidence="8">HAMP domain-containing protein</fullName>
    </submittedName>
</protein>
<comment type="caution">
    <text evidence="8">The sequence shown here is derived from an EMBL/GenBank/DDBJ whole genome shotgun (WGS) entry which is preliminary data.</text>
</comment>
<dbReference type="GO" id="GO:0005886">
    <property type="term" value="C:plasma membrane"/>
    <property type="evidence" value="ECO:0007669"/>
    <property type="project" value="TreeGrafter"/>
</dbReference>
<proteinExistence type="inferred from homology"/>
<reference evidence="8 9" key="1">
    <citation type="submission" date="2020-04" db="EMBL/GenBank/DDBJ databases">
        <title>Azohydromonas sp. isolated from soil.</title>
        <authorList>
            <person name="Dahal R.H."/>
        </authorList>
    </citation>
    <scope>NUCLEOTIDE SEQUENCE [LARGE SCALE GENOMIC DNA]</scope>
    <source>
        <strain evidence="8 9">G-1-1-14</strain>
    </source>
</reference>
<dbReference type="SMART" id="SM00304">
    <property type="entry name" value="HAMP"/>
    <property type="match status" value="1"/>
</dbReference>
<keyword evidence="4" id="KW-0807">Transducer</keyword>
<dbReference type="CDD" id="cd11386">
    <property type="entry name" value="MCP_signal"/>
    <property type="match status" value="1"/>
</dbReference>
<comment type="subcellular location">
    <subcellularLocation>
        <location evidence="1">Membrane</location>
    </subcellularLocation>
</comment>
<dbReference type="InterPro" id="IPR003660">
    <property type="entry name" value="HAMP_dom"/>
</dbReference>
<dbReference type="GO" id="GO:0004888">
    <property type="term" value="F:transmembrane signaling receptor activity"/>
    <property type="evidence" value="ECO:0007669"/>
    <property type="project" value="InterPro"/>
</dbReference>
<dbReference type="AlphaFoldDB" id="A0A848FHU5"/>
<feature type="domain" description="HAMP" evidence="7">
    <location>
        <begin position="72"/>
        <end position="124"/>
    </location>
</feature>
<dbReference type="PROSITE" id="PS50111">
    <property type="entry name" value="CHEMOTAXIS_TRANSDUC_2"/>
    <property type="match status" value="1"/>
</dbReference>
<dbReference type="Pfam" id="PF00015">
    <property type="entry name" value="MCPsignal"/>
    <property type="match status" value="1"/>
</dbReference>
<dbReference type="Gene3D" id="1.10.287.950">
    <property type="entry name" value="Methyl-accepting chemotaxis protein"/>
    <property type="match status" value="1"/>
</dbReference>
<dbReference type="Proteomes" id="UP000574067">
    <property type="component" value="Unassembled WGS sequence"/>
</dbReference>
<dbReference type="SUPFAM" id="SSF58104">
    <property type="entry name" value="Methyl-accepting chemotaxis protein (MCP) signaling domain"/>
    <property type="match status" value="1"/>
</dbReference>
<keyword evidence="9" id="KW-1185">Reference proteome</keyword>
<keyword evidence="2" id="KW-0488">Methylation</keyword>
<feature type="transmembrane region" description="Helical" evidence="5">
    <location>
        <begin position="51"/>
        <end position="71"/>
    </location>
</feature>
<evidence type="ECO:0000259" key="6">
    <source>
        <dbReference type="PROSITE" id="PS50111"/>
    </source>
</evidence>
<evidence type="ECO:0000256" key="2">
    <source>
        <dbReference type="ARBA" id="ARBA00022481"/>
    </source>
</evidence>